<evidence type="ECO:0000313" key="3">
    <source>
        <dbReference type="Proteomes" id="UP000215509"/>
    </source>
</evidence>
<comment type="caution">
    <text evidence="2">The sequence shown here is derived from an EMBL/GenBank/DDBJ whole genome shotgun (WGS) entry which is preliminary data.</text>
</comment>
<keyword evidence="3" id="KW-1185">Reference proteome</keyword>
<sequence length="143" mass="16495">MNMTVLTETESEVYKQLKRGKGPNEIGQALKRSKSYIFQVLTYLVKRGLAQKTDKKPYTYTAIHVEYTICIRHPGGPGRAYKGRRGIKRLKIIMRLIGKENLRFILNHRGKMDRRKIAEKVGIRKYDLNNIYLLLGLSGEEAA</sequence>
<dbReference type="Proteomes" id="UP000215509">
    <property type="component" value="Unassembled WGS sequence"/>
</dbReference>
<dbReference type="Gene3D" id="1.10.10.10">
    <property type="entry name" value="Winged helix-like DNA-binding domain superfamily/Winged helix DNA-binding domain"/>
    <property type="match status" value="1"/>
</dbReference>
<dbReference type="AlphaFoldDB" id="A0A229UM66"/>
<evidence type="ECO:0000259" key="1">
    <source>
        <dbReference type="Pfam" id="PF01978"/>
    </source>
</evidence>
<dbReference type="Pfam" id="PF01978">
    <property type="entry name" value="TrmB"/>
    <property type="match status" value="1"/>
</dbReference>
<reference evidence="2 3" key="1">
    <citation type="submission" date="2017-07" db="EMBL/GenBank/DDBJ databases">
        <title>Genome sequencing and assembly of Paenibacillus rigui.</title>
        <authorList>
            <person name="Mayilraj S."/>
        </authorList>
    </citation>
    <scope>NUCLEOTIDE SEQUENCE [LARGE SCALE GENOMIC DNA]</scope>
    <source>
        <strain evidence="2 3">JCM 16352</strain>
    </source>
</reference>
<organism evidence="2 3">
    <name type="scientific">Paenibacillus rigui</name>
    <dbReference type="NCBI Taxonomy" id="554312"/>
    <lineage>
        <taxon>Bacteria</taxon>
        <taxon>Bacillati</taxon>
        <taxon>Bacillota</taxon>
        <taxon>Bacilli</taxon>
        <taxon>Bacillales</taxon>
        <taxon>Paenibacillaceae</taxon>
        <taxon>Paenibacillus</taxon>
    </lineage>
</organism>
<evidence type="ECO:0000313" key="2">
    <source>
        <dbReference type="EMBL" id="OXM83989.1"/>
    </source>
</evidence>
<dbReference type="InterPro" id="IPR002831">
    <property type="entry name" value="Tscrpt_reg_TrmB_N"/>
</dbReference>
<dbReference type="InterPro" id="IPR036388">
    <property type="entry name" value="WH-like_DNA-bd_sf"/>
</dbReference>
<name>A0A229UM66_9BACL</name>
<accession>A0A229UM66</accession>
<protein>
    <recommendedName>
        <fullName evidence="1">Transcription regulator TrmB N-terminal domain-containing protein</fullName>
    </recommendedName>
</protein>
<dbReference type="EMBL" id="NMQW01000036">
    <property type="protein sequence ID" value="OXM83989.1"/>
    <property type="molecule type" value="Genomic_DNA"/>
</dbReference>
<gene>
    <name evidence="2" type="ORF">CF651_23035</name>
</gene>
<feature type="domain" description="Transcription regulator TrmB N-terminal" evidence="1">
    <location>
        <begin position="6"/>
        <end position="66"/>
    </location>
</feature>
<proteinExistence type="predicted"/>